<comment type="caution">
    <text evidence="1">The sequence shown here is derived from an EMBL/GenBank/DDBJ whole genome shotgun (WGS) entry which is preliminary data.</text>
</comment>
<reference evidence="1 2" key="1">
    <citation type="submission" date="2013-04" db="EMBL/GenBank/DDBJ databases">
        <authorList>
            <person name="Kuznetsov B."/>
            <person name="Ivanovsky R."/>
        </authorList>
    </citation>
    <scope>NUCLEOTIDE SEQUENCE [LARGE SCALE GENOMIC DNA]</scope>
    <source>
        <strain evidence="1 2">MGU-K5</strain>
    </source>
</reference>
<dbReference type="AlphaFoldDB" id="S9TSK8"/>
<evidence type="ECO:0000313" key="2">
    <source>
        <dbReference type="Proteomes" id="UP000015350"/>
    </source>
</evidence>
<dbReference type="GO" id="GO:0044781">
    <property type="term" value="P:bacterial-type flagellum organization"/>
    <property type="evidence" value="ECO:0007669"/>
    <property type="project" value="InterPro"/>
</dbReference>
<dbReference type="EMBL" id="AQPH01000037">
    <property type="protein sequence ID" value="EPY01520.1"/>
    <property type="molecule type" value="Genomic_DNA"/>
</dbReference>
<evidence type="ECO:0008006" key="3">
    <source>
        <dbReference type="Google" id="ProtNLM"/>
    </source>
</evidence>
<name>S9TSK8_MAGFU</name>
<evidence type="ECO:0000313" key="1">
    <source>
        <dbReference type="EMBL" id="EPY01520.1"/>
    </source>
</evidence>
<sequence length="116" mass="12406">MSDEPTVSLPELEAQSLAEAALLLDHAREKRDPGQLASALDNNLHVWTAIRTIAAHPEATLTETARGNLLRLSDFVATRTLSNGVTIPDETLNTLINVNLQISEGLLDGAKRAAGL</sequence>
<dbReference type="OrthoDB" id="7358954at2"/>
<dbReference type="STRING" id="1316936.K678_10515"/>
<gene>
    <name evidence="1" type="ORF">K678_10515</name>
</gene>
<dbReference type="Pfam" id="PF07309">
    <property type="entry name" value="FlaF"/>
    <property type="match status" value="1"/>
</dbReference>
<accession>S9TSK8</accession>
<dbReference type="Proteomes" id="UP000015350">
    <property type="component" value="Unassembled WGS sequence"/>
</dbReference>
<dbReference type="InterPro" id="IPR010845">
    <property type="entry name" value="FlaF"/>
</dbReference>
<dbReference type="eggNOG" id="COG5442">
    <property type="taxonomic scope" value="Bacteria"/>
</dbReference>
<protein>
    <recommendedName>
        <fullName evidence="3">Flagellar protein FlaF</fullName>
    </recommendedName>
</protein>
<dbReference type="PATRIC" id="fig|1316936.3.peg.2097"/>
<dbReference type="RefSeq" id="WP_021132419.1">
    <property type="nucleotide sequence ID" value="NZ_AQPH01000037.1"/>
</dbReference>
<proteinExistence type="predicted"/>
<organism evidence="1 2">
    <name type="scientific">Magnetospirillum fulvum MGU-K5</name>
    <dbReference type="NCBI Taxonomy" id="1316936"/>
    <lineage>
        <taxon>Bacteria</taxon>
        <taxon>Pseudomonadati</taxon>
        <taxon>Pseudomonadota</taxon>
        <taxon>Alphaproteobacteria</taxon>
        <taxon>Rhodospirillales</taxon>
        <taxon>Rhodospirillaceae</taxon>
        <taxon>Magnetospirillum</taxon>
    </lineage>
</organism>